<dbReference type="OrthoDB" id="10051464at2759"/>
<organism evidence="6 7">
    <name type="scientific">Lophotis ruficrista</name>
    <dbReference type="NCBI Taxonomy" id="172689"/>
    <lineage>
        <taxon>Eukaryota</taxon>
        <taxon>Metazoa</taxon>
        <taxon>Chordata</taxon>
        <taxon>Craniata</taxon>
        <taxon>Vertebrata</taxon>
        <taxon>Euteleostomi</taxon>
        <taxon>Archelosauria</taxon>
        <taxon>Archosauria</taxon>
        <taxon>Dinosauria</taxon>
        <taxon>Saurischia</taxon>
        <taxon>Theropoda</taxon>
        <taxon>Coelurosauria</taxon>
        <taxon>Aves</taxon>
        <taxon>Neognathae</taxon>
        <taxon>Neoaves</taxon>
        <taxon>Otidimorphae</taxon>
        <taxon>Otidiformes</taxon>
        <taxon>Otididae</taxon>
        <taxon>Lophotis</taxon>
    </lineage>
</organism>
<dbReference type="Proteomes" id="UP000533896">
    <property type="component" value="Unassembled WGS sequence"/>
</dbReference>
<feature type="disulfide bond" evidence="4">
    <location>
        <begin position="15"/>
        <end position="30"/>
    </location>
</feature>
<accession>A0A7K8KGE7</accession>
<feature type="disulfide bond" evidence="4">
    <location>
        <begin position="54"/>
        <end position="80"/>
    </location>
</feature>
<dbReference type="InterPro" id="IPR044913">
    <property type="entry name" value="P_trefoil_dom_sf"/>
</dbReference>
<feature type="non-terminal residue" evidence="6">
    <location>
        <position position="1"/>
    </location>
</feature>
<feature type="domain" description="P-type" evidence="5">
    <location>
        <begin position="52"/>
        <end position="95"/>
    </location>
</feature>
<comment type="caution">
    <text evidence="4">Lacks conserved residue(s) required for the propagation of feature annotation.</text>
</comment>
<evidence type="ECO:0000313" key="7">
    <source>
        <dbReference type="Proteomes" id="UP000533896"/>
    </source>
</evidence>
<keyword evidence="2" id="KW-0964">Secreted</keyword>
<feature type="non-terminal residue" evidence="6">
    <location>
        <position position="99"/>
    </location>
</feature>
<evidence type="ECO:0000259" key="5">
    <source>
        <dbReference type="PROSITE" id="PS51448"/>
    </source>
</evidence>
<keyword evidence="7" id="KW-1185">Reference proteome</keyword>
<comment type="subcellular location">
    <subcellularLocation>
        <location evidence="1">Secreted</location>
    </subcellularLocation>
</comment>
<dbReference type="GO" id="GO:0030277">
    <property type="term" value="P:maintenance of gastrointestinal epithelium"/>
    <property type="evidence" value="ECO:0007669"/>
    <property type="project" value="TreeGrafter"/>
</dbReference>
<dbReference type="InterPro" id="IPR000519">
    <property type="entry name" value="P_trefoil_dom"/>
</dbReference>
<dbReference type="SUPFAM" id="SSF57492">
    <property type="entry name" value="Trefoil"/>
    <property type="match status" value="2"/>
</dbReference>
<dbReference type="PROSITE" id="PS51448">
    <property type="entry name" value="P_TREFOIL_2"/>
    <property type="match status" value="2"/>
</dbReference>
<dbReference type="InterPro" id="IPR017957">
    <property type="entry name" value="P_trefoil_CS"/>
</dbReference>
<dbReference type="PANTHER" id="PTHR13826:SF14">
    <property type="entry name" value="TREFOIL FACTOR 2"/>
    <property type="match status" value="1"/>
</dbReference>
<reference evidence="6 7" key="1">
    <citation type="submission" date="2019-09" db="EMBL/GenBank/DDBJ databases">
        <title>Bird 10,000 Genomes (B10K) Project - Family phase.</title>
        <authorList>
            <person name="Zhang G."/>
        </authorList>
    </citation>
    <scope>NUCLEOTIDE SEQUENCE [LARGE SCALE GENOMIC DNA]</scope>
    <source>
        <strain evidence="6">B10K-CU-031-23</strain>
    </source>
</reference>
<feature type="disulfide bond" evidence="4">
    <location>
        <begin position="25"/>
        <end position="42"/>
    </location>
</feature>
<dbReference type="SMART" id="SM00018">
    <property type="entry name" value="PD"/>
    <property type="match status" value="2"/>
</dbReference>
<keyword evidence="3 4" id="KW-1015">Disulfide bond</keyword>
<dbReference type="AlphaFoldDB" id="A0A7K8KGE7"/>
<dbReference type="Gene3D" id="4.10.110.10">
    <property type="entry name" value="Spasmolytic Protein, domain 1"/>
    <property type="match status" value="2"/>
</dbReference>
<sequence length="99" mass="11030">ARCQCKVAPRERMNCGYPGISAGECRRIGCCFNASVPGIPWCFAPKAKRVRKICADDSHPRINCGYPGISAQECERKGCCFRARPAGVPWCFYRLVVEE</sequence>
<dbReference type="PRINTS" id="PR00680">
    <property type="entry name" value="PTREFOIL"/>
</dbReference>
<evidence type="ECO:0000256" key="3">
    <source>
        <dbReference type="ARBA" id="ARBA00023157"/>
    </source>
</evidence>
<comment type="caution">
    <text evidence="6">The sequence shown here is derived from an EMBL/GenBank/DDBJ whole genome shotgun (WGS) entry which is preliminary data.</text>
</comment>
<evidence type="ECO:0000256" key="2">
    <source>
        <dbReference type="ARBA" id="ARBA00022525"/>
    </source>
</evidence>
<evidence type="ECO:0000313" key="6">
    <source>
        <dbReference type="EMBL" id="NXE15462.1"/>
    </source>
</evidence>
<dbReference type="FunFam" id="4.10.110.10:FF:000006">
    <property type="entry name" value="Trefoil factor 1"/>
    <property type="match status" value="2"/>
</dbReference>
<proteinExistence type="predicted"/>
<feature type="domain" description="P-type" evidence="5">
    <location>
        <begin position="1"/>
        <end position="46"/>
    </location>
</feature>
<dbReference type="PROSITE" id="PS00025">
    <property type="entry name" value="P_TREFOIL_1"/>
    <property type="match status" value="2"/>
</dbReference>
<dbReference type="EMBL" id="VWYV01001767">
    <property type="protein sequence ID" value="NXE15462.1"/>
    <property type="molecule type" value="Genomic_DNA"/>
</dbReference>
<dbReference type="PANTHER" id="PTHR13826">
    <property type="entry name" value="INTESTINAL TREFOIL FACTOR-RELATED"/>
    <property type="match status" value="1"/>
</dbReference>
<dbReference type="InterPro" id="IPR017994">
    <property type="entry name" value="P_trefoil_chordata"/>
</dbReference>
<dbReference type="GO" id="GO:0005615">
    <property type="term" value="C:extracellular space"/>
    <property type="evidence" value="ECO:0007669"/>
    <property type="project" value="TreeGrafter"/>
</dbReference>
<protein>
    <submittedName>
        <fullName evidence="6">TFF2 factor</fullName>
    </submittedName>
</protein>
<feature type="disulfide bond" evidence="4">
    <location>
        <begin position="74"/>
        <end position="91"/>
    </location>
</feature>
<dbReference type="Pfam" id="PF00088">
    <property type="entry name" value="Trefoil"/>
    <property type="match status" value="2"/>
</dbReference>
<gene>
    <name evidence="6" type="primary">Tff2</name>
    <name evidence="6" type="ORF">LOPRUF_R08365</name>
</gene>
<name>A0A7K8KGE7_9AVES</name>
<dbReference type="CDD" id="cd00111">
    <property type="entry name" value="Trefoil"/>
    <property type="match status" value="2"/>
</dbReference>
<feature type="disulfide bond" evidence="4">
    <location>
        <begin position="64"/>
        <end position="79"/>
    </location>
</feature>
<evidence type="ECO:0000256" key="1">
    <source>
        <dbReference type="ARBA" id="ARBA00004613"/>
    </source>
</evidence>
<evidence type="ECO:0000256" key="4">
    <source>
        <dbReference type="PROSITE-ProRule" id="PRU00779"/>
    </source>
</evidence>